<evidence type="ECO:0000313" key="9">
    <source>
        <dbReference type="Proteomes" id="UP001623008"/>
    </source>
</evidence>
<dbReference type="Pfam" id="PF00176">
    <property type="entry name" value="SNF2-rel_dom"/>
    <property type="match status" value="1"/>
</dbReference>
<evidence type="ECO:0000313" key="8">
    <source>
        <dbReference type="EMBL" id="MFK9004752.1"/>
    </source>
</evidence>
<feature type="coiled-coil region" evidence="5">
    <location>
        <begin position="1082"/>
        <end position="1142"/>
    </location>
</feature>
<accession>A0ABW8R076</accession>
<feature type="domain" description="Helicase C-terminal" evidence="7">
    <location>
        <begin position="622"/>
        <end position="780"/>
    </location>
</feature>
<keyword evidence="2" id="KW-0378">Hydrolase</keyword>
<dbReference type="InterPro" id="IPR049730">
    <property type="entry name" value="SNF2/RAD54-like_C"/>
</dbReference>
<dbReference type="EMBL" id="JBJHQF010000014">
    <property type="protein sequence ID" value="MFK9004752.1"/>
    <property type="molecule type" value="Genomic_DNA"/>
</dbReference>
<dbReference type="Pfam" id="PF00271">
    <property type="entry name" value="Helicase_C"/>
    <property type="match status" value="1"/>
</dbReference>
<evidence type="ECO:0000256" key="5">
    <source>
        <dbReference type="SAM" id="Coils"/>
    </source>
</evidence>
<keyword evidence="9" id="KW-1185">Reference proteome</keyword>
<dbReference type="CDD" id="cd18011">
    <property type="entry name" value="DEXDc_RapA"/>
    <property type="match status" value="1"/>
</dbReference>
<dbReference type="NCBIfam" id="NF038317">
    <property type="entry name" value="DISARM_DrmD"/>
    <property type="match status" value="1"/>
</dbReference>
<dbReference type="SUPFAM" id="SSF52540">
    <property type="entry name" value="P-loop containing nucleoside triphosphate hydrolases"/>
    <property type="match status" value="2"/>
</dbReference>
<gene>
    <name evidence="8" type="primary">drmD</name>
    <name evidence="8" type="ORF">ACJEBJ_11505</name>
</gene>
<dbReference type="Proteomes" id="UP001623008">
    <property type="component" value="Unassembled WGS sequence"/>
</dbReference>
<dbReference type="Gene3D" id="3.40.50.300">
    <property type="entry name" value="P-loop containing nucleotide triphosphate hydrolases"/>
    <property type="match status" value="1"/>
</dbReference>
<keyword evidence="5" id="KW-0175">Coiled coil</keyword>
<proteinExistence type="predicted"/>
<keyword evidence="1" id="KW-0547">Nucleotide-binding</keyword>
<dbReference type="InterPro" id="IPR014001">
    <property type="entry name" value="Helicase_ATP-bd"/>
</dbReference>
<dbReference type="InterPro" id="IPR001650">
    <property type="entry name" value="Helicase_C-like"/>
</dbReference>
<dbReference type="PROSITE" id="PS51194">
    <property type="entry name" value="HELICASE_CTER"/>
    <property type="match status" value="1"/>
</dbReference>
<comment type="caution">
    <text evidence="8">The sequence shown here is derived from an EMBL/GenBank/DDBJ whole genome shotgun (WGS) entry which is preliminary data.</text>
</comment>
<dbReference type="InterPro" id="IPR027417">
    <property type="entry name" value="P-loop_NTPase"/>
</dbReference>
<sequence length="1175" mass="131948">MNIIPVVETLLRDLTRVRLSEVARLYGIALPEKAREQQVAYLLNAVEIKFGTLLGRLTRDELRRACRAHGLDDSARSRTELADTLFSAAGGEKSDLQIEGLFATSRTNREAPVAGNVIRLRHRQWLVEDVVAPPEPSQLTLVKAVCLDDDNQGEPIEVLWEMELGAQLVDQKMGGVGSDIDEPRLFAAYLHALKWNSVTATDPNLFQAPFRAGIMLQAHQLEPLRRALSLPRANLFIADDVGLGKTIEAGLVMQELLLRQRVEFILVSCPASVCLQWRDEMFKRFGLQFEVMNRAFVDRRRRERGFGVNPWSTHNRFIISHDLLRRPEYREPLLNTLGDRAKRSLLVLDEAHVAAPSSAGKYAIDSNITKVVRDVAPRFENRLFLSATPHNGHSNSFASLLELLDPQRFTRGVPVTDAKQRDAVMVRRLKEDLRILNRGSYPLRKVVRHSLKHDGVTWMGIETSNAASSPVQNIGGEAPFELKLATMLSQYTVLRTEVGKGGRLALVNLQKRLLSSVPAFTKTLKKHVAVKIGVTAFREAATLSSEKLELDDFYGDDIEDDAAELEAVAAATAKLAPPSEQAHKLLMDMSELAQRHQDDPDAKILGFLSWVRQNQCPAAGLGPEDAASKAWNGLRVIIFTESMDTKVYIERQLQRALALTQNGHRRVMTFHGGLGDDKRAEIQQAFNSPPNEHPVRILIATDAAREGVNLQGHCADLFHFDVPWNPARMEQRNGRIDRTLQSEPEVRCHYFVYDDREEDIVLDKLVKKVDTIQRELGSLSAVIMGRIESQLEKEGIHANTVSQLDENEREKKQQAIAAKELEQTRSTQLELAGELEKLDEILARSERVTSYEPKLLRDVINAGLELSGAAPLIPAPGAVPGAEAFRLPVLPESWAGTVDSLRVPRGRDEYFSDWRAKDPLPVLFEPPPKMNSAAVQLHLSHPLVKRVFSRFLSQGYSSHDLNRVTIVRSNDSLIRVIVFGRLSLFGKGAARLHDQLVSVAARWVETSDSPLKPFAEDADRRALDSLEQVLVESPTLEGISDSVREKVIAAAPTLFSQLWEYVEAEADARAQEALLDLERRGLDEAQQLEEILKRQRDAIERQLQLKAPQLAFDFETLTKGEQKQVEAERKHMEQRLIAIDREILEEPDDLKSLYHVSLRRLQPVGLVVLWPKTRG</sequence>
<evidence type="ECO:0000256" key="4">
    <source>
        <dbReference type="ARBA" id="ARBA00022840"/>
    </source>
</evidence>
<dbReference type="PROSITE" id="PS51192">
    <property type="entry name" value="HELICASE_ATP_BIND_1"/>
    <property type="match status" value="1"/>
</dbReference>
<dbReference type="PANTHER" id="PTHR45766">
    <property type="entry name" value="DNA ANNEALING HELICASE AND ENDONUCLEASE ZRANB3 FAMILY MEMBER"/>
    <property type="match status" value="1"/>
</dbReference>
<organism evidence="8 9">
    <name type="scientific">Pseudomonas pergaminensis</name>
    <dbReference type="NCBI Taxonomy" id="2853159"/>
    <lineage>
        <taxon>Bacteria</taxon>
        <taxon>Pseudomonadati</taxon>
        <taxon>Pseudomonadota</taxon>
        <taxon>Gammaproteobacteria</taxon>
        <taxon>Pseudomonadales</taxon>
        <taxon>Pseudomonadaceae</taxon>
        <taxon>Pseudomonas</taxon>
    </lineage>
</organism>
<dbReference type="CDD" id="cd18793">
    <property type="entry name" value="SF2_C_SNF"/>
    <property type="match status" value="1"/>
</dbReference>
<evidence type="ECO:0000256" key="2">
    <source>
        <dbReference type="ARBA" id="ARBA00022801"/>
    </source>
</evidence>
<dbReference type="RefSeq" id="WP_406597588.1">
    <property type="nucleotide sequence ID" value="NZ_JBJHQF010000014.1"/>
</dbReference>
<keyword evidence="3" id="KW-0347">Helicase</keyword>
<feature type="domain" description="Helicase ATP-binding" evidence="6">
    <location>
        <begin position="226"/>
        <end position="407"/>
    </location>
</feature>
<dbReference type="SMART" id="SM00490">
    <property type="entry name" value="HELICc"/>
    <property type="match status" value="1"/>
</dbReference>
<evidence type="ECO:0000259" key="6">
    <source>
        <dbReference type="PROSITE" id="PS51192"/>
    </source>
</evidence>
<keyword evidence="4" id="KW-0067">ATP-binding</keyword>
<evidence type="ECO:0000256" key="1">
    <source>
        <dbReference type="ARBA" id="ARBA00022741"/>
    </source>
</evidence>
<name>A0ABW8R076_9PSED</name>
<reference evidence="8 9" key="1">
    <citation type="submission" date="2024-11" db="EMBL/GenBank/DDBJ databases">
        <authorList>
            <person name="Lucas J.A."/>
        </authorList>
    </citation>
    <scope>NUCLEOTIDE SEQUENCE [LARGE SCALE GENOMIC DNA]</scope>
    <source>
        <strain evidence="8 9">Z 7.15</strain>
    </source>
</reference>
<dbReference type="InterPro" id="IPR000330">
    <property type="entry name" value="SNF2_N"/>
</dbReference>
<evidence type="ECO:0000259" key="7">
    <source>
        <dbReference type="PROSITE" id="PS51194"/>
    </source>
</evidence>
<dbReference type="Gene3D" id="3.40.50.10810">
    <property type="entry name" value="Tandem AAA-ATPase domain"/>
    <property type="match status" value="1"/>
</dbReference>
<dbReference type="InterPro" id="IPR057342">
    <property type="entry name" value="DEXDc_RapA"/>
</dbReference>
<dbReference type="SMART" id="SM00487">
    <property type="entry name" value="DEXDc"/>
    <property type="match status" value="1"/>
</dbReference>
<dbReference type="PANTHER" id="PTHR45766:SF6">
    <property type="entry name" value="SWI_SNF-RELATED MATRIX-ASSOCIATED ACTIN-DEPENDENT REGULATOR OF CHROMATIN SUBFAMILY A-LIKE PROTEIN 1"/>
    <property type="match status" value="1"/>
</dbReference>
<evidence type="ECO:0000256" key="3">
    <source>
        <dbReference type="ARBA" id="ARBA00022806"/>
    </source>
</evidence>
<dbReference type="InterPro" id="IPR038718">
    <property type="entry name" value="SNF2-like_sf"/>
</dbReference>
<protein>
    <submittedName>
        <fullName evidence="8">DISARM system SNF2-like helicase DrmD</fullName>
    </submittedName>
</protein>